<reference evidence="2 3" key="1">
    <citation type="submission" date="2012-08" db="EMBL/GenBank/DDBJ databases">
        <title>Oryza genome evolution.</title>
        <authorList>
            <person name="Wing R.A."/>
        </authorList>
    </citation>
    <scope>NUCLEOTIDE SEQUENCE</scope>
</reference>
<feature type="compositionally biased region" description="Basic residues" evidence="1">
    <location>
        <begin position="16"/>
        <end position="30"/>
    </location>
</feature>
<dbReference type="Proteomes" id="UP000032180">
    <property type="component" value="Chromosome 2"/>
</dbReference>
<dbReference type="EnsemblPlants" id="LPERR02G10130.2">
    <property type="protein sequence ID" value="LPERR02G10130.2"/>
    <property type="gene ID" value="LPERR02G10130"/>
</dbReference>
<keyword evidence="3" id="KW-1185">Reference proteome</keyword>
<protein>
    <submittedName>
        <fullName evidence="2">Uncharacterized protein</fullName>
    </submittedName>
</protein>
<evidence type="ECO:0000313" key="3">
    <source>
        <dbReference type="Proteomes" id="UP000032180"/>
    </source>
</evidence>
<organism evidence="2 3">
    <name type="scientific">Leersia perrieri</name>
    <dbReference type="NCBI Taxonomy" id="77586"/>
    <lineage>
        <taxon>Eukaryota</taxon>
        <taxon>Viridiplantae</taxon>
        <taxon>Streptophyta</taxon>
        <taxon>Embryophyta</taxon>
        <taxon>Tracheophyta</taxon>
        <taxon>Spermatophyta</taxon>
        <taxon>Magnoliopsida</taxon>
        <taxon>Liliopsida</taxon>
        <taxon>Poales</taxon>
        <taxon>Poaceae</taxon>
        <taxon>BOP clade</taxon>
        <taxon>Oryzoideae</taxon>
        <taxon>Oryzeae</taxon>
        <taxon>Oryzinae</taxon>
        <taxon>Leersia</taxon>
    </lineage>
</organism>
<evidence type="ECO:0000313" key="2">
    <source>
        <dbReference type="EnsemblPlants" id="LPERR02G10130.2"/>
    </source>
</evidence>
<feature type="region of interest" description="Disordered" evidence="1">
    <location>
        <begin position="59"/>
        <end position="106"/>
    </location>
</feature>
<feature type="region of interest" description="Disordered" evidence="1">
    <location>
        <begin position="1"/>
        <end position="38"/>
    </location>
</feature>
<evidence type="ECO:0000256" key="1">
    <source>
        <dbReference type="SAM" id="MobiDB-lite"/>
    </source>
</evidence>
<proteinExistence type="predicted"/>
<dbReference type="AlphaFoldDB" id="A0A0D9VEQ7"/>
<reference evidence="3" key="2">
    <citation type="submission" date="2013-12" db="EMBL/GenBank/DDBJ databases">
        <authorList>
            <person name="Yu Y."/>
            <person name="Lee S."/>
            <person name="de Baynast K."/>
            <person name="Wissotski M."/>
            <person name="Liu L."/>
            <person name="Talag J."/>
            <person name="Goicoechea J."/>
            <person name="Angelova A."/>
            <person name="Jetty R."/>
            <person name="Kudrna D."/>
            <person name="Golser W."/>
            <person name="Rivera L."/>
            <person name="Zhang J."/>
            <person name="Wing R."/>
        </authorList>
    </citation>
    <scope>NUCLEOTIDE SEQUENCE</scope>
</reference>
<sequence length="119" mass="13044">MKSTKLPKTNPAPSKRTNRSKGGIRSRSRSPSHEHHSLTKLLSLSRIFTLSPLAISAPLRSSPCYATKPTHSSPRDLLEEKLTTSPRQSPPTFLPDPSPRVASPANLMPAHAVVSQLRY</sequence>
<dbReference type="HOGENOM" id="CLU_2064864_0_0_1"/>
<feature type="compositionally biased region" description="Basic and acidic residues" evidence="1">
    <location>
        <begin position="73"/>
        <end position="82"/>
    </location>
</feature>
<feature type="compositionally biased region" description="Pro residues" evidence="1">
    <location>
        <begin position="88"/>
        <end position="98"/>
    </location>
</feature>
<reference evidence="2" key="3">
    <citation type="submission" date="2015-04" db="UniProtKB">
        <authorList>
            <consortium name="EnsemblPlants"/>
        </authorList>
    </citation>
    <scope>IDENTIFICATION</scope>
</reference>
<name>A0A0D9VEQ7_9ORYZ</name>
<dbReference type="Gramene" id="LPERR02G10130.2">
    <property type="protein sequence ID" value="LPERR02G10130.2"/>
    <property type="gene ID" value="LPERR02G10130"/>
</dbReference>
<accession>A0A0D9VEQ7</accession>